<keyword evidence="1" id="KW-0092">Biotin</keyword>
<dbReference type="Gene3D" id="2.40.50.100">
    <property type="match status" value="1"/>
</dbReference>
<dbReference type="InterPro" id="IPR050709">
    <property type="entry name" value="Biotin_Carboxyl_Carrier/Decarb"/>
</dbReference>
<gene>
    <name evidence="3" type="ORF">ACHKAR_11180</name>
</gene>
<evidence type="ECO:0000256" key="1">
    <source>
        <dbReference type="ARBA" id="ARBA00023267"/>
    </source>
</evidence>
<evidence type="ECO:0000313" key="4">
    <source>
        <dbReference type="Proteomes" id="UP001610063"/>
    </source>
</evidence>
<reference evidence="3 4" key="1">
    <citation type="journal article" date="2013" name="Int. J. Syst. Evol. Microbiol.">
        <title>Marinoscillum luteum sp. nov., isolated from marine sediment.</title>
        <authorList>
            <person name="Cha I.T."/>
            <person name="Park S.J."/>
            <person name="Kim S.J."/>
            <person name="Kim J.G."/>
            <person name="Jung M.Y."/>
            <person name="Shin K.S."/>
            <person name="Kwon K.K."/>
            <person name="Yang S.H."/>
            <person name="Seo Y.S."/>
            <person name="Rhee S.K."/>
        </authorList>
    </citation>
    <scope>NUCLEOTIDE SEQUENCE [LARGE SCALE GENOMIC DNA]</scope>
    <source>
        <strain evidence="3 4">KCTC 23939</strain>
    </source>
</reference>
<accession>A0ABW7NB71</accession>
<dbReference type="Proteomes" id="UP001610063">
    <property type="component" value="Unassembled WGS sequence"/>
</dbReference>
<protein>
    <submittedName>
        <fullName evidence="3">Biotin/lipoyl-containing protein</fullName>
    </submittedName>
</protein>
<dbReference type="EMBL" id="JBIPKE010000017">
    <property type="protein sequence ID" value="MFH6984009.1"/>
    <property type="molecule type" value="Genomic_DNA"/>
</dbReference>
<evidence type="ECO:0000259" key="2">
    <source>
        <dbReference type="PROSITE" id="PS50968"/>
    </source>
</evidence>
<dbReference type="SUPFAM" id="SSF51230">
    <property type="entry name" value="Single hybrid motif"/>
    <property type="match status" value="1"/>
</dbReference>
<keyword evidence="4" id="KW-1185">Reference proteome</keyword>
<dbReference type="PROSITE" id="PS00188">
    <property type="entry name" value="BIOTIN"/>
    <property type="match status" value="1"/>
</dbReference>
<dbReference type="InterPro" id="IPR000089">
    <property type="entry name" value="Biotin_lipoyl"/>
</dbReference>
<evidence type="ECO:0000313" key="3">
    <source>
        <dbReference type="EMBL" id="MFH6984009.1"/>
    </source>
</evidence>
<dbReference type="Pfam" id="PF00364">
    <property type="entry name" value="Biotin_lipoyl"/>
    <property type="match status" value="1"/>
</dbReference>
<sequence length="164" mass="18269">MKLKVEVNGRNEFQIAEREGGAFINGEETSYSLHKKSSNEFLLYQNQHVYQISVVESHDSTLTLNINGEEFSVSTKDHIAQILEDLGMDVITNEVINEINAPMPGTIIDIAVSEGQEIQEGDTILILEAMKMENIIKSPVNATIQKIHIGKGQNVEKNQVLVSF</sequence>
<organism evidence="3 4">
    <name type="scientific">Marinoscillum luteum</name>
    <dbReference type="NCBI Taxonomy" id="861051"/>
    <lineage>
        <taxon>Bacteria</taxon>
        <taxon>Pseudomonadati</taxon>
        <taxon>Bacteroidota</taxon>
        <taxon>Cytophagia</taxon>
        <taxon>Cytophagales</taxon>
        <taxon>Reichenbachiellaceae</taxon>
        <taxon>Marinoscillum</taxon>
    </lineage>
</organism>
<dbReference type="CDD" id="cd06850">
    <property type="entry name" value="biotinyl_domain"/>
    <property type="match status" value="1"/>
</dbReference>
<dbReference type="InterPro" id="IPR011053">
    <property type="entry name" value="Single_hybrid_motif"/>
</dbReference>
<comment type="caution">
    <text evidence="3">The sequence shown here is derived from an EMBL/GenBank/DDBJ whole genome shotgun (WGS) entry which is preliminary data.</text>
</comment>
<feature type="domain" description="Lipoyl-binding" evidence="2">
    <location>
        <begin position="90"/>
        <end position="164"/>
    </location>
</feature>
<dbReference type="PANTHER" id="PTHR45266">
    <property type="entry name" value="OXALOACETATE DECARBOXYLASE ALPHA CHAIN"/>
    <property type="match status" value="1"/>
</dbReference>
<proteinExistence type="predicted"/>
<dbReference type="PROSITE" id="PS50968">
    <property type="entry name" value="BIOTINYL_LIPOYL"/>
    <property type="match status" value="1"/>
</dbReference>
<dbReference type="PANTHER" id="PTHR45266:SF3">
    <property type="entry name" value="OXALOACETATE DECARBOXYLASE ALPHA CHAIN"/>
    <property type="match status" value="1"/>
</dbReference>
<name>A0ABW7NB71_9BACT</name>
<dbReference type="InterPro" id="IPR001882">
    <property type="entry name" value="Biotin_BS"/>
</dbReference>